<evidence type="ECO:0000313" key="4">
    <source>
        <dbReference type="Proteomes" id="UP001217918"/>
    </source>
</evidence>
<gene>
    <name evidence="3" type="ORF">P8C59_004784</name>
</gene>
<dbReference type="EMBL" id="JAQQPM010000003">
    <property type="protein sequence ID" value="KAK2070274.1"/>
    <property type="molecule type" value="Genomic_DNA"/>
</dbReference>
<keyword evidence="2" id="KW-0812">Transmembrane</keyword>
<keyword evidence="4" id="KW-1185">Reference proteome</keyword>
<dbReference type="AlphaFoldDB" id="A0AAD9MAT1"/>
<evidence type="ECO:0000256" key="1">
    <source>
        <dbReference type="SAM" id="MobiDB-lite"/>
    </source>
</evidence>
<evidence type="ECO:0000256" key="2">
    <source>
        <dbReference type="SAM" id="Phobius"/>
    </source>
</evidence>
<reference evidence="3" key="1">
    <citation type="journal article" date="2023" name="Mol. Plant Microbe Interact.">
        <title>Elucidating the Obligate Nature and Biological Capacity of an Invasive Fungal Corn Pathogen.</title>
        <authorList>
            <person name="MacCready J.S."/>
            <person name="Roggenkamp E.M."/>
            <person name="Gdanetz K."/>
            <person name="Chilvers M.I."/>
        </authorList>
    </citation>
    <scope>NUCLEOTIDE SEQUENCE</scope>
    <source>
        <strain evidence="3">PM02</strain>
    </source>
</reference>
<sequence>MDAAGAAFLTLFLLIVAAAIGWILFTRLRASRLGLPPPPLTSYIPFYHPSAAATPYGPAQPAPGGVAGWVSDRIRAFKQRNARTAAGAYESATRGGGGGGVGRRGFGPLDPDDAWDARVGNEADAYGPGGYYEEQELGLAPQRYNQPHGGGGVGLYGNTEYTGSAYAMNLAATAPGGGGLAAEGDEEDARGRTASRSPRTERGAAATAAAAGTNPFDDDAADPSDMSLRGVSPRPIETGSGSAAAAEAHGAGKGHDSPTERKSIFREDV</sequence>
<evidence type="ECO:0008006" key="5">
    <source>
        <dbReference type="Google" id="ProtNLM"/>
    </source>
</evidence>
<name>A0AAD9MAT1_9PEZI</name>
<accession>A0AAD9MAT1</accession>
<feature type="compositionally biased region" description="Basic and acidic residues" evidence="1">
    <location>
        <begin position="253"/>
        <end position="269"/>
    </location>
</feature>
<feature type="transmembrane region" description="Helical" evidence="2">
    <location>
        <begin position="6"/>
        <end position="25"/>
    </location>
</feature>
<keyword evidence="2" id="KW-0472">Membrane</keyword>
<feature type="compositionally biased region" description="Low complexity" evidence="1">
    <location>
        <begin position="239"/>
        <end position="249"/>
    </location>
</feature>
<proteinExistence type="predicted"/>
<comment type="caution">
    <text evidence="3">The sequence shown here is derived from an EMBL/GenBank/DDBJ whole genome shotgun (WGS) entry which is preliminary data.</text>
</comment>
<dbReference type="Proteomes" id="UP001217918">
    <property type="component" value="Unassembled WGS sequence"/>
</dbReference>
<feature type="region of interest" description="Disordered" evidence="1">
    <location>
        <begin position="178"/>
        <end position="269"/>
    </location>
</feature>
<evidence type="ECO:0000313" key="3">
    <source>
        <dbReference type="EMBL" id="KAK2070274.1"/>
    </source>
</evidence>
<protein>
    <recommendedName>
        <fullName evidence="5">Acid phosphatase-like protein</fullName>
    </recommendedName>
</protein>
<organism evidence="3 4">
    <name type="scientific">Phyllachora maydis</name>
    <dbReference type="NCBI Taxonomy" id="1825666"/>
    <lineage>
        <taxon>Eukaryota</taxon>
        <taxon>Fungi</taxon>
        <taxon>Dikarya</taxon>
        <taxon>Ascomycota</taxon>
        <taxon>Pezizomycotina</taxon>
        <taxon>Sordariomycetes</taxon>
        <taxon>Sordariomycetidae</taxon>
        <taxon>Phyllachorales</taxon>
        <taxon>Phyllachoraceae</taxon>
        <taxon>Phyllachora</taxon>
    </lineage>
</organism>
<keyword evidence="2" id="KW-1133">Transmembrane helix</keyword>
<feature type="compositionally biased region" description="Low complexity" evidence="1">
    <location>
        <begin position="203"/>
        <end position="213"/>
    </location>
</feature>